<dbReference type="CDD" id="cd00082">
    <property type="entry name" value="HisKA"/>
    <property type="match status" value="1"/>
</dbReference>
<dbReference type="SMART" id="SM00091">
    <property type="entry name" value="PAS"/>
    <property type="match status" value="3"/>
</dbReference>
<feature type="domain" description="PAS" evidence="7">
    <location>
        <begin position="216"/>
        <end position="272"/>
    </location>
</feature>
<dbReference type="SUPFAM" id="SSF55785">
    <property type="entry name" value="PYP-like sensor domain (PAS domain)"/>
    <property type="match status" value="3"/>
</dbReference>
<dbReference type="Pfam" id="PF00512">
    <property type="entry name" value="HisKA"/>
    <property type="match status" value="1"/>
</dbReference>
<dbReference type="SUPFAM" id="SSF47384">
    <property type="entry name" value="Homodimeric domain of signal transducing histidine kinase"/>
    <property type="match status" value="1"/>
</dbReference>
<keyword evidence="9" id="KW-0808">Transferase</keyword>
<dbReference type="Pfam" id="PF00072">
    <property type="entry name" value="Response_reg"/>
    <property type="match status" value="2"/>
</dbReference>
<dbReference type="SMART" id="SM00086">
    <property type="entry name" value="PAC"/>
    <property type="match status" value="2"/>
</dbReference>
<dbReference type="InterPro" id="IPR000700">
    <property type="entry name" value="PAS-assoc_C"/>
</dbReference>
<dbReference type="PROSITE" id="PS50109">
    <property type="entry name" value="HIS_KIN"/>
    <property type="match status" value="1"/>
</dbReference>
<dbReference type="InterPro" id="IPR004358">
    <property type="entry name" value="Sig_transdc_His_kin-like_C"/>
</dbReference>
<dbReference type="SMART" id="SM00448">
    <property type="entry name" value="REC"/>
    <property type="match status" value="2"/>
</dbReference>
<keyword evidence="3 4" id="KW-0597">Phosphoprotein</keyword>
<feature type="domain" description="Histidine kinase" evidence="5">
    <location>
        <begin position="606"/>
        <end position="824"/>
    </location>
</feature>
<dbReference type="RefSeq" id="WP_317964052.1">
    <property type="nucleotide sequence ID" value="NZ_OX458333.1"/>
</dbReference>
<dbReference type="Gene3D" id="3.30.450.20">
    <property type="entry name" value="PAS domain"/>
    <property type="match status" value="3"/>
</dbReference>
<evidence type="ECO:0000256" key="1">
    <source>
        <dbReference type="ARBA" id="ARBA00000085"/>
    </source>
</evidence>
<dbReference type="CDD" id="cd17580">
    <property type="entry name" value="REC_2_DhkD-like"/>
    <property type="match status" value="1"/>
</dbReference>
<dbReference type="InterPro" id="IPR003661">
    <property type="entry name" value="HisK_dim/P_dom"/>
</dbReference>
<evidence type="ECO:0000259" key="8">
    <source>
        <dbReference type="PROSITE" id="PS50113"/>
    </source>
</evidence>
<dbReference type="CDD" id="cd00130">
    <property type="entry name" value="PAS"/>
    <property type="match status" value="3"/>
</dbReference>
<feature type="domain" description="Response regulatory" evidence="6">
    <location>
        <begin position="847"/>
        <end position="963"/>
    </location>
</feature>
<evidence type="ECO:0000256" key="3">
    <source>
        <dbReference type="ARBA" id="ARBA00022553"/>
    </source>
</evidence>
<feature type="domain" description="PAS" evidence="7">
    <location>
        <begin position="465"/>
        <end position="507"/>
    </location>
</feature>
<dbReference type="SUPFAM" id="SSF55874">
    <property type="entry name" value="ATPase domain of HSP90 chaperone/DNA topoisomerase II/histidine kinase"/>
    <property type="match status" value="1"/>
</dbReference>
<dbReference type="CDD" id="cd00156">
    <property type="entry name" value="REC"/>
    <property type="match status" value="1"/>
</dbReference>
<protein>
    <recommendedName>
        <fullName evidence="2">histidine kinase</fullName>
        <ecNumber evidence="2">2.7.13.3</ecNumber>
    </recommendedName>
</protein>
<dbReference type="Pfam" id="PF13188">
    <property type="entry name" value="PAS_8"/>
    <property type="match status" value="1"/>
</dbReference>
<dbReference type="Pfam" id="PF13426">
    <property type="entry name" value="PAS_9"/>
    <property type="match status" value="1"/>
</dbReference>
<feature type="modified residue" description="4-aspartylphosphate" evidence="4">
    <location>
        <position position="896"/>
    </location>
</feature>
<feature type="domain" description="PAC" evidence="8">
    <location>
        <begin position="412"/>
        <end position="464"/>
    </location>
</feature>
<dbReference type="InterPro" id="IPR036890">
    <property type="entry name" value="HATPase_C_sf"/>
</dbReference>
<feature type="domain" description="Response regulatory" evidence="6">
    <location>
        <begin position="85"/>
        <end position="200"/>
    </location>
</feature>
<dbReference type="SMART" id="SM00387">
    <property type="entry name" value="HATPase_c"/>
    <property type="match status" value="1"/>
</dbReference>
<dbReference type="InterPro" id="IPR035965">
    <property type="entry name" value="PAS-like_dom_sf"/>
</dbReference>
<evidence type="ECO:0000259" key="5">
    <source>
        <dbReference type="PROSITE" id="PS50109"/>
    </source>
</evidence>
<accession>A0ABM9I2C2</accession>
<dbReference type="InterPro" id="IPR001610">
    <property type="entry name" value="PAC"/>
</dbReference>
<evidence type="ECO:0000313" key="9">
    <source>
        <dbReference type="EMBL" id="CAI8846511.1"/>
    </source>
</evidence>
<dbReference type="PROSITE" id="PS50110">
    <property type="entry name" value="RESPONSE_REGULATORY"/>
    <property type="match status" value="2"/>
</dbReference>
<dbReference type="Gene3D" id="3.40.50.2300">
    <property type="match status" value="2"/>
</dbReference>
<dbReference type="Pfam" id="PF02518">
    <property type="entry name" value="HATPase_c"/>
    <property type="match status" value="1"/>
</dbReference>
<reference evidence="9 10" key="1">
    <citation type="submission" date="2023-03" db="EMBL/GenBank/DDBJ databases">
        <authorList>
            <person name="Pearce D."/>
        </authorList>
    </citation>
    <scope>NUCLEOTIDE SEQUENCE [LARGE SCALE GENOMIC DNA]</scope>
    <source>
        <strain evidence="9">Msz</strain>
    </source>
</reference>
<dbReference type="InterPro" id="IPR011006">
    <property type="entry name" value="CheY-like_superfamily"/>
</dbReference>
<feature type="domain" description="PAC" evidence="8">
    <location>
        <begin position="291"/>
        <end position="341"/>
    </location>
</feature>
<dbReference type="EMBL" id="OX458333">
    <property type="protein sequence ID" value="CAI8846511.1"/>
    <property type="molecule type" value="Genomic_DNA"/>
</dbReference>
<dbReference type="PROSITE" id="PS50113">
    <property type="entry name" value="PAC"/>
    <property type="match status" value="2"/>
</dbReference>
<sequence>MGKDDQIAAGRSAVGNDTAYIERIGALSKTGSPSLARDSSHIAGRLLNTGVAAVISRSGFHRRDRDYAPTFAAVHNDRRLRRRARLLVVESSLEMHGYFRRLLSQRYEVVIATEGAAALDILLNDSPDLVLADLRTVRRDGPMLLRALKGNAKKNHIPVILTAPRSEEKSCSEEFKAGVDDYLIKPISARQLLARVSTQLELARVRREAAQALSESEAKYKTLLDSLDDGVFVAHDSRFVFANPALSALLGYSDEECIGLPLQSVMAPEDLESWNERFGHNASDRGFDSPWRKEAVFQHREGHRICVEFSARPIHFNRRPAILGIVRDITRRKQLEAAESRLVRMIEASQDFVGLAEPDGKLIYVNRAGQRMLGFEGQSGLVSTAIGDHLSPRMKQRILEEGIPAALRDGAWTGEAALLARDGSEIPVSQMILAHRGADGSVEYLSTVCRDISERMQAEDALRESEERFRRVVQQAPIPIFVHAMDGQILEISCAVTELTGWTHDDIPDARAWYLKGRRIAEDQVDEVLAEAQRRFTEGSISGPEEVTVWTKSGEPRYWLFYASAPMRLPDRRPFLASMAIDVTDHRKAEQALREADRLKDEFVAMLAHELRNPLAPIRNAVQVLRQPGVSDPDLKWTRDVISRQVAQMSRLLDDLLDISRITRGTIVLKKTLIEMSAAVERAVETSLPLIKSRRHKLTVRLPQEPVRVEGDLTRLVQVIANLLNNAAKYTDAGGCIDLTVEASPNEVQVRVRDNGMGIPAELLPNIFELFTQGRRSLDRSQGGLGLGLALVRRLIEMHGGRVEAHSAGSGRGAEFIVHLPRVAAAPAQEGSGSGGGELESGFTGVRVLVVDDNVDSAESMALLLSLDGHEVRTAFDGPGALAVAQEFQPEVVLLDIGLPGMDGYEVAKQMRNLPGLQKALMIAVTGYGQADDRARSKAAGFDHHLVKPVDPEILSALLATLRSG</sequence>
<dbReference type="PANTHER" id="PTHR43547:SF2">
    <property type="entry name" value="HYBRID SIGNAL TRANSDUCTION HISTIDINE KINASE C"/>
    <property type="match status" value="1"/>
</dbReference>
<dbReference type="CDD" id="cd00075">
    <property type="entry name" value="HATPase"/>
    <property type="match status" value="1"/>
</dbReference>
<evidence type="ECO:0000313" key="10">
    <source>
        <dbReference type="Proteomes" id="UP001162030"/>
    </source>
</evidence>
<dbReference type="InterPro" id="IPR000014">
    <property type="entry name" value="PAS"/>
</dbReference>
<dbReference type="InterPro" id="IPR013656">
    <property type="entry name" value="PAS_4"/>
</dbReference>
<organism evidence="9 10">
    <name type="scientific">Methylocaldum szegediense</name>
    <dbReference type="NCBI Taxonomy" id="73780"/>
    <lineage>
        <taxon>Bacteria</taxon>
        <taxon>Pseudomonadati</taxon>
        <taxon>Pseudomonadota</taxon>
        <taxon>Gammaproteobacteria</taxon>
        <taxon>Methylococcales</taxon>
        <taxon>Methylococcaceae</taxon>
        <taxon>Methylocaldum</taxon>
    </lineage>
</organism>
<evidence type="ECO:0000259" key="7">
    <source>
        <dbReference type="PROSITE" id="PS50112"/>
    </source>
</evidence>
<dbReference type="InterPro" id="IPR003594">
    <property type="entry name" value="HATPase_dom"/>
</dbReference>
<keyword evidence="9" id="KW-0418">Kinase</keyword>
<dbReference type="NCBIfam" id="TIGR00229">
    <property type="entry name" value="sensory_box"/>
    <property type="match status" value="3"/>
</dbReference>
<dbReference type="EC" id="2.7.13.3" evidence="2"/>
<dbReference type="PRINTS" id="PR00344">
    <property type="entry name" value="BCTRLSENSOR"/>
</dbReference>
<dbReference type="PANTHER" id="PTHR43547">
    <property type="entry name" value="TWO-COMPONENT HISTIDINE KINASE"/>
    <property type="match status" value="1"/>
</dbReference>
<dbReference type="GO" id="GO:0004673">
    <property type="term" value="F:protein histidine kinase activity"/>
    <property type="evidence" value="ECO:0007669"/>
    <property type="project" value="UniProtKB-EC"/>
</dbReference>
<dbReference type="InterPro" id="IPR001789">
    <property type="entry name" value="Sig_transdc_resp-reg_receiver"/>
</dbReference>
<dbReference type="SMART" id="SM00388">
    <property type="entry name" value="HisKA"/>
    <property type="match status" value="1"/>
</dbReference>
<dbReference type="PROSITE" id="PS50112">
    <property type="entry name" value="PAS"/>
    <property type="match status" value="3"/>
</dbReference>
<keyword evidence="10" id="KW-1185">Reference proteome</keyword>
<comment type="catalytic activity">
    <reaction evidence="1">
        <text>ATP + protein L-histidine = ADP + protein N-phospho-L-histidine.</text>
        <dbReference type="EC" id="2.7.13.3"/>
    </reaction>
</comment>
<feature type="domain" description="PAS" evidence="7">
    <location>
        <begin position="338"/>
        <end position="410"/>
    </location>
</feature>
<evidence type="ECO:0000256" key="4">
    <source>
        <dbReference type="PROSITE-ProRule" id="PRU00169"/>
    </source>
</evidence>
<evidence type="ECO:0000259" key="6">
    <source>
        <dbReference type="PROSITE" id="PS50110"/>
    </source>
</evidence>
<proteinExistence type="predicted"/>
<dbReference type="Proteomes" id="UP001162030">
    <property type="component" value="Chromosome"/>
</dbReference>
<feature type="modified residue" description="4-aspartylphosphate" evidence="4">
    <location>
        <position position="133"/>
    </location>
</feature>
<evidence type="ECO:0000256" key="2">
    <source>
        <dbReference type="ARBA" id="ARBA00012438"/>
    </source>
</evidence>
<gene>
    <name evidence="9" type="ORF">MSZNOR_2428</name>
</gene>
<dbReference type="Pfam" id="PF08448">
    <property type="entry name" value="PAS_4"/>
    <property type="match status" value="1"/>
</dbReference>
<dbReference type="Gene3D" id="1.10.287.130">
    <property type="match status" value="1"/>
</dbReference>
<dbReference type="InterPro" id="IPR005467">
    <property type="entry name" value="His_kinase_dom"/>
</dbReference>
<dbReference type="InterPro" id="IPR036097">
    <property type="entry name" value="HisK_dim/P_sf"/>
</dbReference>
<dbReference type="SUPFAM" id="SSF52172">
    <property type="entry name" value="CheY-like"/>
    <property type="match status" value="2"/>
</dbReference>
<name>A0ABM9I2C2_9GAMM</name>
<dbReference type="Gene3D" id="3.30.565.10">
    <property type="entry name" value="Histidine kinase-like ATPase, C-terminal domain"/>
    <property type="match status" value="1"/>
</dbReference>